<evidence type="ECO:0000313" key="3">
    <source>
        <dbReference type="Proteomes" id="UP000018141"/>
    </source>
</evidence>
<dbReference type="PANTHER" id="PTHR12526">
    <property type="entry name" value="GLYCOSYLTRANSFERASE"/>
    <property type="match status" value="1"/>
</dbReference>
<dbReference type="PANTHER" id="PTHR12526:SF630">
    <property type="entry name" value="GLYCOSYLTRANSFERASE"/>
    <property type="match status" value="1"/>
</dbReference>
<evidence type="ECO:0000259" key="1">
    <source>
        <dbReference type="Pfam" id="PF00534"/>
    </source>
</evidence>
<dbReference type="SUPFAM" id="SSF53756">
    <property type="entry name" value="UDP-Glycosyltransferase/glycogen phosphorylase"/>
    <property type="match status" value="1"/>
</dbReference>
<gene>
    <name evidence="2" type="ORF">BN656_02130</name>
</gene>
<name>R7ACS0_9FIRM</name>
<dbReference type="Pfam" id="PF00534">
    <property type="entry name" value="Glycos_transf_1"/>
    <property type="match status" value="1"/>
</dbReference>
<accession>R7ACS0</accession>
<protein>
    <recommendedName>
        <fullName evidence="1">Glycosyl transferase family 1 domain-containing protein</fullName>
    </recommendedName>
</protein>
<sequence>MMDDKHVNNKKSILFVINTMGQAGAEKALLALMNMFDSSRYELYLYVLMAQGEMIHEVPAHVTVLNKRYCDISVLAKAGRSDMIKTVLGALLLRGGLFRDFGYIVSNAFAMIRDRRFQTDKLMWRVLADTADRFDKEFDLAVAYLEGGSTYYTADYVNAKHKAGFVHIDYAESGYTRKLDGGCYARLDRIFTVSDEVRENFLKVYPEYVDKTRVFHNFLNTEDIKKCAKAEGGFTDDYDGIRLLTVGRITYQKGYDIAVEAMKILKDRGIKARWYVLGDGPLRDDISRQIRKSGLEKDFVLLGACNNPYPYYAQTDIYVHATRFEGKSIAIQEAQVLGCVIAASDCSGNREQIENGVDGILFEYTPGKIADAIQELTENPEKAEMMALAASQKKINNIKDMEHIYELL</sequence>
<dbReference type="CDD" id="cd03811">
    <property type="entry name" value="GT4_GT28_WabH-like"/>
    <property type="match status" value="1"/>
</dbReference>
<comment type="caution">
    <text evidence="2">The sequence shown here is derived from an EMBL/GenBank/DDBJ whole genome shotgun (WGS) entry which is preliminary data.</text>
</comment>
<dbReference type="Proteomes" id="UP000018141">
    <property type="component" value="Unassembled WGS sequence"/>
</dbReference>
<dbReference type="InterPro" id="IPR001296">
    <property type="entry name" value="Glyco_trans_1"/>
</dbReference>
<dbReference type="Gene3D" id="3.40.50.2000">
    <property type="entry name" value="Glycogen Phosphorylase B"/>
    <property type="match status" value="2"/>
</dbReference>
<evidence type="ECO:0000313" key="2">
    <source>
        <dbReference type="EMBL" id="CDD58563.1"/>
    </source>
</evidence>
<proteinExistence type="predicted"/>
<dbReference type="GO" id="GO:0016757">
    <property type="term" value="F:glycosyltransferase activity"/>
    <property type="evidence" value="ECO:0007669"/>
    <property type="project" value="InterPro"/>
</dbReference>
<reference evidence="2" key="1">
    <citation type="submission" date="2012-11" db="EMBL/GenBank/DDBJ databases">
        <title>Dependencies among metagenomic species, viruses, plasmids and units of genetic variation.</title>
        <authorList>
            <person name="Nielsen H.B."/>
            <person name="Almeida M."/>
            <person name="Juncker A.S."/>
            <person name="Rasmussen S."/>
            <person name="Li J."/>
            <person name="Sunagawa S."/>
            <person name="Plichta D."/>
            <person name="Gautier L."/>
            <person name="Le Chatelier E."/>
            <person name="Peletier E."/>
            <person name="Bonde I."/>
            <person name="Nielsen T."/>
            <person name="Manichanh C."/>
            <person name="Arumugam M."/>
            <person name="Batto J."/>
            <person name="Santos M.B.Q.D."/>
            <person name="Blom N."/>
            <person name="Borruel N."/>
            <person name="Burgdorf K.S."/>
            <person name="Boumezbeur F."/>
            <person name="Casellas F."/>
            <person name="Dore J."/>
            <person name="Guarner F."/>
            <person name="Hansen T."/>
            <person name="Hildebrand F."/>
            <person name="Kaas R.S."/>
            <person name="Kennedy S."/>
            <person name="Kristiansen K."/>
            <person name="Kultima J.R."/>
            <person name="Leonard P."/>
            <person name="Levenez F."/>
            <person name="Lund O."/>
            <person name="Moumen B."/>
            <person name="Le Paslier D."/>
            <person name="Pons N."/>
            <person name="Pedersen O."/>
            <person name="Prifti E."/>
            <person name="Qin J."/>
            <person name="Raes J."/>
            <person name="Tap J."/>
            <person name="Tims S."/>
            <person name="Ussery D.W."/>
            <person name="Yamada T."/>
            <person name="MetaHit consortium"/>
            <person name="Renault P."/>
            <person name="Sicheritz-Ponten T."/>
            <person name="Bork P."/>
            <person name="Wang J."/>
            <person name="Brunak S."/>
            <person name="Ehrlich S.D."/>
        </authorList>
    </citation>
    <scope>NUCLEOTIDE SEQUENCE [LARGE SCALE GENOMIC DNA]</scope>
</reference>
<dbReference type="AlphaFoldDB" id="R7ACS0"/>
<feature type="domain" description="Glycosyl transferase family 1" evidence="1">
    <location>
        <begin position="242"/>
        <end position="390"/>
    </location>
</feature>
<organism evidence="2 3">
    <name type="scientific">Bacteroides pectinophilus CAG:437</name>
    <dbReference type="NCBI Taxonomy" id="1263051"/>
    <lineage>
        <taxon>Bacteria</taxon>
        <taxon>Bacillati</taxon>
        <taxon>Bacillota</taxon>
        <taxon>Clostridia</taxon>
        <taxon>Eubacteriales</taxon>
    </lineage>
</organism>
<dbReference type="EMBL" id="CBHH010000058">
    <property type="protein sequence ID" value="CDD58563.1"/>
    <property type="molecule type" value="Genomic_DNA"/>
</dbReference>